<keyword evidence="3" id="KW-1185">Reference proteome</keyword>
<dbReference type="EMBL" id="RYFI01000002">
    <property type="protein sequence ID" value="RXF75000.1"/>
    <property type="molecule type" value="Genomic_DNA"/>
</dbReference>
<dbReference type="Gene3D" id="3.40.630.30">
    <property type="match status" value="1"/>
</dbReference>
<evidence type="ECO:0000259" key="1">
    <source>
        <dbReference type="Pfam" id="PF13480"/>
    </source>
</evidence>
<name>A0A4Q0MML9_9HYPH</name>
<comment type="caution">
    <text evidence="2">The sequence shown here is derived from an EMBL/GenBank/DDBJ whole genome shotgun (WGS) entry which is preliminary data.</text>
</comment>
<feature type="domain" description="BioF2-like acetyltransferase" evidence="1">
    <location>
        <begin position="204"/>
        <end position="351"/>
    </location>
</feature>
<dbReference type="GO" id="GO:0016740">
    <property type="term" value="F:transferase activity"/>
    <property type="evidence" value="ECO:0007669"/>
    <property type="project" value="UniProtKB-KW"/>
</dbReference>
<accession>A0A4Q0MML9</accession>
<dbReference type="SUPFAM" id="SSF55729">
    <property type="entry name" value="Acyl-CoA N-acyltransferases (Nat)"/>
    <property type="match status" value="1"/>
</dbReference>
<keyword evidence="2" id="KW-0808">Transferase</keyword>
<dbReference type="Proteomes" id="UP000289708">
    <property type="component" value="Unassembled WGS sequence"/>
</dbReference>
<evidence type="ECO:0000313" key="3">
    <source>
        <dbReference type="Proteomes" id="UP000289708"/>
    </source>
</evidence>
<organism evidence="2 3">
    <name type="scientific">Hansschlegelia zhihuaiae</name>
    <dbReference type="NCBI Taxonomy" id="405005"/>
    <lineage>
        <taxon>Bacteria</taxon>
        <taxon>Pseudomonadati</taxon>
        <taxon>Pseudomonadota</taxon>
        <taxon>Alphaproteobacteria</taxon>
        <taxon>Hyphomicrobiales</taxon>
        <taxon>Methylopilaceae</taxon>
        <taxon>Hansschlegelia</taxon>
    </lineage>
</organism>
<protein>
    <submittedName>
        <fullName evidence="2">GNAT family N-acetyltransferase</fullName>
    </submittedName>
</protein>
<dbReference type="AlphaFoldDB" id="A0A4Q0MML9"/>
<sequence length="411" mass="44340">MINRPRREGGGWLMTSVSLILPLRSQSRCAASVASATAGVVRGSSGISALECDWRALAATARDGAPFLNFAFAVAAAHYHEARGERVLTATVMQSGRLVCALPIAVARRSGIKVAMLLGDPFAQYGDVLLAREVAPRLCELALRELARAINVDVLEFRRVRDGSALMSALCRFARPTGPILEAPFLDLANGRPVEDLLHAIGGAKQRRERARSRRRLAEQGALGFEVRRGAEACEWVRDAVEMKRRWLAAAGHASPVIDDPEFAKAFARVAKDPRDGRCLVATRLGVGGRPAAYEIGLVQGARYHAFLGVVAGDFAAASPGKILMEETFRWCGAQGLETIDLLPPADHYKRLWSNGSVPVRDHVRPVTIAGALYAGLWLETLRPRLRAALGRLPASLRRKVGAAALKAGAR</sequence>
<dbReference type="InterPro" id="IPR038740">
    <property type="entry name" value="BioF2-like_GNAT_dom"/>
</dbReference>
<proteinExistence type="predicted"/>
<dbReference type="OrthoDB" id="8565998at2"/>
<reference evidence="2 3" key="1">
    <citation type="submission" date="2018-12" db="EMBL/GenBank/DDBJ databases">
        <title>bacterium Hansschlegelia zhihuaiae S113.</title>
        <authorList>
            <person name="He J."/>
        </authorList>
    </citation>
    <scope>NUCLEOTIDE SEQUENCE [LARGE SCALE GENOMIC DNA]</scope>
    <source>
        <strain evidence="2 3">S 113</strain>
    </source>
</reference>
<evidence type="ECO:0000313" key="2">
    <source>
        <dbReference type="EMBL" id="RXF75000.1"/>
    </source>
</evidence>
<dbReference type="Pfam" id="PF13480">
    <property type="entry name" value="Acetyltransf_6"/>
    <property type="match status" value="1"/>
</dbReference>
<dbReference type="InterPro" id="IPR016181">
    <property type="entry name" value="Acyl_CoA_acyltransferase"/>
</dbReference>
<gene>
    <name evidence="2" type="ORF">EK403_02805</name>
</gene>